<dbReference type="eggNOG" id="ENOG50312BP">
    <property type="taxonomic scope" value="Bacteria"/>
</dbReference>
<evidence type="ECO:0000313" key="2">
    <source>
        <dbReference type="EMBL" id="KCZ82839.1"/>
    </source>
</evidence>
<dbReference type="Proteomes" id="UP000024816">
    <property type="component" value="Unassembled WGS sequence"/>
</dbReference>
<keyword evidence="1" id="KW-1133">Transmembrane helix</keyword>
<feature type="transmembrane region" description="Helical" evidence="1">
    <location>
        <begin position="12"/>
        <end position="33"/>
    </location>
</feature>
<accession>A0A059F6J2</accession>
<reference evidence="2 3" key="1">
    <citation type="journal article" date="2014" name="Antonie Van Leeuwenhoek">
        <title>Hyphomonas beringensis sp. nov. and Hyphomonas chukchiensis sp. nov., isolated from surface seawater of the Bering Sea and Chukchi Sea.</title>
        <authorList>
            <person name="Li C."/>
            <person name="Lai Q."/>
            <person name="Li G."/>
            <person name="Dong C."/>
            <person name="Wang J."/>
            <person name="Liao Y."/>
            <person name="Shao Z."/>
        </authorList>
    </citation>
    <scope>NUCLEOTIDE SEQUENCE [LARGE SCALE GENOMIC DNA]</scope>
    <source>
        <strain evidence="2 3">VP2</strain>
    </source>
</reference>
<keyword evidence="1" id="KW-0472">Membrane</keyword>
<dbReference type="PATRIC" id="fig|1280952.3.peg.3455"/>
<gene>
    <name evidence="2" type="ORF">HJA_17280</name>
</gene>
<name>A0A059F6J2_9PROT</name>
<sequence>MARRRHTRGPWFWRGAIGAMLTGVFGLFALVAFSQPPAVMPETSCRVDRKDPAHTILLIDQSDPFNPNDMDWVHELVNDEARALPKYGKLTVMVPNAADPYSPKVLYAACSPGSAAAANPITQNPKMIEQAWQKKFYQPLVGTVEEALMDKEQPSSPLSEALYTISDRADFQPQQAGRRVVLVSDLMQHSSGFSFYKMGADYDAYLESELAETKPKLEGVDVVARVVPRQIYDLPVADVKGFWRAYFTDAGATYGSVN</sequence>
<dbReference type="OrthoDB" id="7551043at2"/>
<evidence type="ECO:0000256" key="1">
    <source>
        <dbReference type="SAM" id="Phobius"/>
    </source>
</evidence>
<dbReference type="AlphaFoldDB" id="A0A059F6J2"/>
<evidence type="ECO:0000313" key="3">
    <source>
        <dbReference type="Proteomes" id="UP000024816"/>
    </source>
</evidence>
<dbReference type="STRING" id="1280952.HJA_17280"/>
<protein>
    <submittedName>
        <fullName evidence="2">Uncharacterized protein</fullName>
    </submittedName>
</protein>
<comment type="caution">
    <text evidence="2">The sequence shown here is derived from an EMBL/GenBank/DDBJ whole genome shotgun (WGS) entry which is preliminary data.</text>
</comment>
<proteinExistence type="predicted"/>
<keyword evidence="3" id="KW-1185">Reference proteome</keyword>
<organism evidence="2 3">
    <name type="scientific">Hyphomonas jannaschiana VP2</name>
    <dbReference type="NCBI Taxonomy" id="1280952"/>
    <lineage>
        <taxon>Bacteria</taxon>
        <taxon>Pseudomonadati</taxon>
        <taxon>Pseudomonadota</taxon>
        <taxon>Alphaproteobacteria</taxon>
        <taxon>Hyphomonadales</taxon>
        <taxon>Hyphomonadaceae</taxon>
        <taxon>Hyphomonas</taxon>
    </lineage>
</organism>
<keyword evidence="1" id="KW-0812">Transmembrane</keyword>
<dbReference type="RefSeq" id="WP_035584937.1">
    <property type="nucleotide sequence ID" value="NZ_ARYJ01000021.1"/>
</dbReference>
<dbReference type="EMBL" id="ARYJ01000021">
    <property type="protein sequence ID" value="KCZ82839.1"/>
    <property type="molecule type" value="Genomic_DNA"/>
</dbReference>